<evidence type="ECO:0000313" key="2">
    <source>
        <dbReference type="Proteomes" id="UP000692954"/>
    </source>
</evidence>
<gene>
    <name evidence="1" type="ORF">PSON_ATCC_30995.1.T1040082</name>
</gene>
<evidence type="ECO:0000313" key="1">
    <source>
        <dbReference type="EMBL" id="CAD8113785.1"/>
    </source>
</evidence>
<sequence length="101" mass="11346">MIKTSDTIQNCSEIINSGIHLVQIVIQMIVHPKRMNTIPKRLVIISTLANLSVLKSLSFKIYSDGYPLGHILLPYSPLIQICCSFESKTFLDQDSRTIGEL</sequence>
<keyword evidence="2" id="KW-1185">Reference proteome</keyword>
<comment type="caution">
    <text evidence="1">The sequence shown here is derived from an EMBL/GenBank/DDBJ whole genome shotgun (WGS) entry which is preliminary data.</text>
</comment>
<dbReference type="Proteomes" id="UP000692954">
    <property type="component" value="Unassembled WGS sequence"/>
</dbReference>
<reference evidence="1" key="1">
    <citation type="submission" date="2021-01" db="EMBL/GenBank/DDBJ databases">
        <authorList>
            <consortium name="Genoscope - CEA"/>
            <person name="William W."/>
        </authorList>
    </citation>
    <scope>NUCLEOTIDE SEQUENCE</scope>
</reference>
<proteinExistence type="predicted"/>
<organism evidence="1 2">
    <name type="scientific">Paramecium sonneborni</name>
    <dbReference type="NCBI Taxonomy" id="65129"/>
    <lineage>
        <taxon>Eukaryota</taxon>
        <taxon>Sar</taxon>
        <taxon>Alveolata</taxon>
        <taxon>Ciliophora</taxon>
        <taxon>Intramacronucleata</taxon>
        <taxon>Oligohymenophorea</taxon>
        <taxon>Peniculida</taxon>
        <taxon>Parameciidae</taxon>
        <taxon>Paramecium</taxon>
    </lineage>
</organism>
<dbReference type="EMBL" id="CAJJDN010000104">
    <property type="protein sequence ID" value="CAD8113785.1"/>
    <property type="molecule type" value="Genomic_DNA"/>
</dbReference>
<name>A0A8S1QH94_9CILI</name>
<dbReference type="AlphaFoldDB" id="A0A8S1QH94"/>
<accession>A0A8S1QH94</accession>
<protein>
    <submittedName>
        <fullName evidence="1">Uncharacterized protein</fullName>
    </submittedName>
</protein>